<dbReference type="GO" id="GO:0003700">
    <property type="term" value="F:DNA-binding transcription factor activity"/>
    <property type="evidence" value="ECO:0007669"/>
    <property type="project" value="InterPro"/>
</dbReference>
<dbReference type="Pfam" id="PF12840">
    <property type="entry name" value="HTH_20"/>
    <property type="match status" value="1"/>
</dbReference>
<dbReference type="Proteomes" id="UP000674234">
    <property type="component" value="Unassembled WGS sequence"/>
</dbReference>
<dbReference type="InterPro" id="IPR036388">
    <property type="entry name" value="WH-like_DNA-bd_sf"/>
</dbReference>
<comment type="caution">
    <text evidence="2">The sequence shown here is derived from an EMBL/GenBank/DDBJ whole genome shotgun (WGS) entry which is preliminary data.</text>
</comment>
<dbReference type="Gene3D" id="1.10.10.10">
    <property type="entry name" value="Winged helix-like DNA-binding domain superfamily/Winged helix DNA-binding domain"/>
    <property type="match status" value="1"/>
</dbReference>
<gene>
    <name evidence="2" type="ORF">JOL79_29605</name>
</gene>
<organism evidence="2 3">
    <name type="scientific">Microbispora oryzae</name>
    <dbReference type="NCBI Taxonomy" id="2806554"/>
    <lineage>
        <taxon>Bacteria</taxon>
        <taxon>Bacillati</taxon>
        <taxon>Actinomycetota</taxon>
        <taxon>Actinomycetes</taxon>
        <taxon>Streptosporangiales</taxon>
        <taxon>Streptosporangiaceae</taxon>
        <taxon>Microbispora</taxon>
    </lineage>
</organism>
<proteinExistence type="predicted"/>
<name>A0A940WLN7_9ACTN</name>
<reference evidence="2" key="1">
    <citation type="submission" date="2021-02" db="EMBL/GenBank/DDBJ databases">
        <title>Draft genome sequence of Microbispora sp. RL4-1S isolated from rice leaves in Thailand.</title>
        <authorList>
            <person name="Muangham S."/>
            <person name="Duangmal K."/>
        </authorList>
    </citation>
    <scope>NUCLEOTIDE SEQUENCE</scope>
    <source>
        <strain evidence="2">RL4-1S</strain>
    </source>
</reference>
<dbReference type="InterPro" id="IPR036390">
    <property type="entry name" value="WH_DNA-bd_sf"/>
</dbReference>
<dbReference type="SUPFAM" id="SSF46785">
    <property type="entry name" value="Winged helix' DNA-binding domain"/>
    <property type="match status" value="1"/>
</dbReference>
<keyword evidence="3" id="KW-1185">Reference proteome</keyword>
<dbReference type="InterPro" id="IPR011991">
    <property type="entry name" value="ArsR-like_HTH"/>
</dbReference>
<evidence type="ECO:0000313" key="2">
    <source>
        <dbReference type="EMBL" id="MBP2707944.1"/>
    </source>
</evidence>
<dbReference type="RefSeq" id="WP_210159210.1">
    <property type="nucleotide sequence ID" value="NZ_JAFCNB010000025.1"/>
</dbReference>
<dbReference type="CDD" id="cd00090">
    <property type="entry name" value="HTH_ARSR"/>
    <property type="match status" value="1"/>
</dbReference>
<dbReference type="PRINTS" id="PR00778">
    <property type="entry name" value="HTHARSR"/>
</dbReference>
<dbReference type="InterPro" id="IPR001845">
    <property type="entry name" value="HTH_ArsR_DNA-bd_dom"/>
</dbReference>
<accession>A0A940WLN7</accession>
<sequence length="108" mass="11849">MDAGRNPHHPDVRAIDLQRVLEALVDPVRRSILAQLSDAPADIACGGFDLPVSKSTATHHFRVLREAGLIRQYYAGTSRMNALRRDEFEAVFPGLFDAVVIAGRVPQG</sequence>
<dbReference type="AlphaFoldDB" id="A0A940WLN7"/>
<dbReference type="PROSITE" id="PS50987">
    <property type="entry name" value="HTH_ARSR_2"/>
    <property type="match status" value="1"/>
</dbReference>
<evidence type="ECO:0000259" key="1">
    <source>
        <dbReference type="PROSITE" id="PS50987"/>
    </source>
</evidence>
<protein>
    <submittedName>
        <fullName evidence="2">Helix-turn-helix transcriptional regulator</fullName>
    </submittedName>
</protein>
<dbReference type="SMART" id="SM00418">
    <property type="entry name" value="HTH_ARSR"/>
    <property type="match status" value="1"/>
</dbReference>
<feature type="domain" description="HTH arsR-type" evidence="1">
    <location>
        <begin position="9"/>
        <end position="103"/>
    </location>
</feature>
<dbReference type="EMBL" id="JAFCNB010000025">
    <property type="protein sequence ID" value="MBP2707944.1"/>
    <property type="molecule type" value="Genomic_DNA"/>
</dbReference>
<evidence type="ECO:0000313" key="3">
    <source>
        <dbReference type="Proteomes" id="UP000674234"/>
    </source>
</evidence>